<sequence length="75" mass="8843">MNSKQIPGFGWSPAHHPIADILEFLPEFRLSLFRVTGKPYQVRELEANSRFWLVTTIRSPTFWNFFLNSDFHSSE</sequence>
<comment type="caution">
    <text evidence="1">The sequence shown here is derived from an EMBL/GenBank/DDBJ whole genome shotgun (WGS) entry which is preliminary data.</text>
</comment>
<dbReference type="AlphaFoldDB" id="A0A4R5P7B7"/>
<protein>
    <submittedName>
        <fullName evidence="1">Uncharacterized protein</fullName>
    </submittedName>
</protein>
<dbReference type="EMBL" id="RXLR01000019">
    <property type="protein sequence ID" value="TDH19364.1"/>
    <property type="molecule type" value="Genomic_DNA"/>
</dbReference>
<reference evidence="1 2" key="1">
    <citation type="journal article" date="2019" name="Sci. Rep.">
        <title>Extended insight into the Mycobacterium chelonae-abscessus complex through whole genome sequencing of Mycobacterium salmoniphilum outbreak and Mycobacterium salmoniphilum-like strains.</title>
        <authorList>
            <person name="Behra P.R.K."/>
            <person name="Das S."/>
            <person name="Pettersson B.M.F."/>
            <person name="Shirreff L."/>
            <person name="DuCote T."/>
            <person name="Jacobsson K.G."/>
            <person name="Ennis D.G."/>
            <person name="Kirsebom L.A."/>
        </authorList>
    </citation>
    <scope>NUCLEOTIDE SEQUENCE [LARGE SCALE GENOMIC DNA]</scope>
    <source>
        <strain evidence="1 2">DSM 45524</strain>
    </source>
</reference>
<gene>
    <name evidence="1" type="ORF">EJ571_22695</name>
</gene>
<evidence type="ECO:0000313" key="1">
    <source>
        <dbReference type="EMBL" id="TDH19364.1"/>
    </source>
</evidence>
<name>A0A4R5P7B7_9MYCO</name>
<organism evidence="1 2">
    <name type="scientific">Mycobacteroides franklinii</name>
    <dbReference type="NCBI Taxonomy" id="948102"/>
    <lineage>
        <taxon>Bacteria</taxon>
        <taxon>Bacillati</taxon>
        <taxon>Actinomycetota</taxon>
        <taxon>Actinomycetes</taxon>
        <taxon>Mycobacteriales</taxon>
        <taxon>Mycobacteriaceae</taxon>
        <taxon>Mycobacteroides</taxon>
    </lineage>
</organism>
<proteinExistence type="predicted"/>
<dbReference type="Proteomes" id="UP000295627">
    <property type="component" value="Unassembled WGS sequence"/>
</dbReference>
<evidence type="ECO:0000313" key="2">
    <source>
        <dbReference type="Proteomes" id="UP000295627"/>
    </source>
</evidence>
<accession>A0A4R5P7B7</accession>